<organism evidence="3 4">
    <name type="scientific">Mycolicibacterium gadium</name>
    <name type="common">Mycobacterium gadium</name>
    <dbReference type="NCBI Taxonomy" id="1794"/>
    <lineage>
        <taxon>Bacteria</taxon>
        <taxon>Bacillati</taxon>
        <taxon>Actinomycetota</taxon>
        <taxon>Actinomycetes</taxon>
        <taxon>Mycobacteriales</taxon>
        <taxon>Mycobacteriaceae</taxon>
        <taxon>Mycolicibacterium</taxon>
    </lineage>
</organism>
<feature type="signal peptide" evidence="1">
    <location>
        <begin position="1"/>
        <end position="31"/>
    </location>
</feature>
<accession>A0A7I7WH76</accession>
<evidence type="ECO:0000256" key="1">
    <source>
        <dbReference type="SAM" id="SignalP"/>
    </source>
</evidence>
<feature type="chain" id="PRO_5029516518" description="PepSY domain-containing protein" evidence="1">
    <location>
        <begin position="32"/>
        <end position="106"/>
    </location>
</feature>
<evidence type="ECO:0000313" key="4">
    <source>
        <dbReference type="Proteomes" id="UP000466187"/>
    </source>
</evidence>
<dbReference type="Gene3D" id="3.30.505.20">
    <property type="match status" value="1"/>
</dbReference>
<dbReference type="EMBL" id="AP022608">
    <property type="protein sequence ID" value="BBZ15891.1"/>
    <property type="molecule type" value="Genomic_DNA"/>
</dbReference>
<reference evidence="3 4" key="1">
    <citation type="journal article" date="2019" name="Emerg. Microbes Infect.">
        <title>Comprehensive subspecies identification of 175 nontuberculous mycobacteria species based on 7547 genomic profiles.</title>
        <authorList>
            <person name="Matsumoto Y."/>
            <person name="Kinjo T."/>
            <person name="Motooka D."/>
            <person name="Nabeya D."/>
            <person name="Jung N."/>
            <person name="Uechi K."/>
            <person name="Horii T."/>
            <person name="Iida T."/>
            <person name="Fujita J."/>
            <person name="Nakamura S."/>
        </authorList>
    </citation>
    <scope>NUCLEOTIDE SEQUENCE [LARGE SCALE GENOMIC DNA]</scope>
    <source>
        <strain evidence="3 4">JCM 12688</strain>
    </source>
</reference>
<sequence length="106" mass="10633">MNRRAKFATTTAAAAIAVAAAAGIGIGHAFADDDGHEVTGPVAEQARTAATSVVPGGAAGEVETETNEGVAAYGVDVTKPDGTVVEVHLDKDMKVLGTEPADQDEE</sequence>
<dbReference type="RefSeq" id="WP_163683885.1">
    <property type="nucleotide sequence ID" value="NZ_AP022608.1"/>
</dbReference>
<dbReference type="InterPro" id="IPR025711">
    <property type="entry name" value="PepSY"/>
</dbReference>
<evidence type="ECO:0000259" key="2">
    <source>
        <dbReference type="Pfam" id="PF03413"/>
    </source>
</evidence>
<feature type="domain" description="PepSY" evidence="2">
    <location>
        <begin position="43"/>
        <end position="89"/>
    </location>
</feature>
<evidence type="ECO:0000313" key="3">
    <source>
        <dbReference type="EMBL" id="BBZ15891.1"/>
    </source>
</evidence>
<dbReference type="Proteomes" id="UP000466187">
    <property type="component" value="Chromosome"/>
</dbReference>
<dbReference type="KEGG" id="mgad:MGAD_02260"/>
<proteinExistence type="predicted"/>
<dbReference type="AlphaFoldDB" id="A0A7I7WH76"/>
<protein>
    <recommendedName>
        <fullName evidence="2">PepSY domain-containing protein</fullName>
    </recommendedName>
</protein>
<dbReference type="Pfam" id="PF03413">
    <property type="entry name" value="PepSY"/>
    <property type="match status" value="1"/>
</dbReference>
<keyword evidence="1" id="KW-0732">Signal</keyword>
<name>A0A7I7WH76_MYCGU</name>
<gene>
    <name evidence="3" type="ORF">MGAD_02260</name>
</gene>